<dbReference type="InterPro" id="IPR011712">
    <property type="entry name" value="Sig_transdc_His_kin_sub3_dim/P"/>
</dbReference>
<dbReference type="CDD" id="cd16917">
    <property type="entry name" value="HATPase_UhpB-NarQ-NarX-like"/>
    <property type="match status" value="1"/>
</dbReference>
<sequence>MTPPARTRVRPLSGSSEETRIPALLGAMRVILHVTVAGLLVIGLVRSLIPSVRAGEHDLVWQIVSLAAVFALIYLAGTVVEKRRSDRSPLGDRSDPAGGRAGAQAGGQSALRAEGQIVVRAQLAWLTAVTLTWLGLMAVHVDFAWLAFPLFFLHLHVVGPRSVPMAIALVVLLTVTVILGFWWHEGRLGIGAVVGPVIGAVVAVAMSAAYSLFYAEARTQRRIAAELQATRDHLARSERHAGALRERERWAQDLHDTLAQGLASVVLLSRAAQEQHPAEPLAGQLQQIERSAVDNLAQARALVEQRGPGAGLTAELVAACRTTQDTARSAGSDLAVEFHGPDAGRGGEVGEVGEAGDPPMGAEAATAVLRVTQSALANVLQHARASRCVVTFAVHRDEVTLDVFDDGAGRGDRPEGFGITTMRQRANTAAGTLTVEDAFEPRSGGGATGTVVALSVPRWGGRA</sequence>
<dbReference type="SUPFAM" id="SSF55874">
    <property type="entry name" value="ATPase domain of HSP90 chaperone/DNA topoisomerase II/histidine kinase"/>
    <property type="match status" value="1"/>
</dbReference>
<evidence type="ECO:0000256" key="4">
    <source>
        <dbReference type="SAM" id="MobiDB-lite"/>
    </source>
</evidence>
<comment type="caution">
    <text evidence="7">The sequence shown here is derived from an EMBL/GenBank/DDBJ whole genome shotgun (WGS) entry which is preliminary data.</text>
</comment>
<keyword evidence="5" id="KW-1133">Transmembrane helix</keyword>
<evidence type="ECO:0000256" key="3">
    <source>
        <dbReference type="ARBA" id="ARBA00023012"/>
    </source>
</evidence>
<proteinExistence type="predicted"/>
<keyword evidence="2 7" id="KW-0418">Kinase</keyword>
<dbReference type="GO" id="GO:0016301">
    <property type="term" value="F:kinase activity"/>
    <property type="evidence" value="ECO:0007669"/>
    <property type="project" value="UniProtKB-KW"/>
</dbReference>
<evidence type="ECO:0000256" key="1">
    <source>
        <dbReference type="ARBA" id="ARBA00022679"/>
    </source>
</evidence>
<dbReference type="PIRSF" id="PIRSF037434">
    <property type="entry name" value="STHK_ChrS"/>
    <property type="match status" value="1"/>
</dbReference>
<gene>
    <name evidence="7" type="ORF">GCM10010977_05290</name>
</gene>
<dbReference type="PANTHER" id="PTHR24421:SF62">
    <property type="entry name" value="SENSORY TRANSDUCTION HISTIDINE KINASE"/>
    <property type="match status" value="1"/>
</dbReference>
<dbReference type="Pfam" id="PF07730">
    <property type="entry name" value="HisKA_3"/>
    <property type="match status" value="1"/>
</dbReference>
<dbReference type="PANTHER" id="PTHR24421">
    <property type="entry name" value="NITRATE/NITRITE SENSOR PROTEIN NARX-RELATED"/>
    <property type="match status" value="1"/>
</dbReference>
<evidence type="ECO:0000256" key="2">
    <source>
        <dbReference type="ARBA" id="ARBA00022777"/>
    </source>
</evidence>
<feature type="transmembrane region" description="Helical" evidence="5">
    <location>
        <begin position="190"/>
        <end position="213"/>
    </location>
</feature>
<keyword evidence="1" id="KW-0808">Transferase</keyword>
<feature type="region of interest" description="Disordered" evidence="4">
    <location>
        <begin position="86"/>
        <end position="107"/>
    </location>
</feature>
<dbReference type="EMBL" id="BMLQ01000001">
    <property type="protein sequence ID" value="GGO41387.1"/>
    <property type="molecule type" value="Genomic_DNA"/>
</dbReference>
<evidence type="ECO:0000256" key="5">
    <source>
        <dbReference type="SAM" id="Phobius"/>
    </source>
</evidence>
<dbReference type="Gene3D" id="1.20.5.1930">
    <property type="match status" value="1"/>
</dbReference>
<evidence type="ECO:0000313" key="7">
    <source>
        <dbReference type="EMBL" id="GGO41387.1"/>
    </source>
</evidence>
<dbReference type="InterPro" id="IPR017205">
    <property type="entry name" value="Sig_transdc_His_kinase_ChrS"/>
</dbReference>
<protein>
    <submittedName>
        <fullName evidence="7">Two-component sensor histidine kinase</fullName>
    </submittedName>
</protein>
<feature type="transmembrane region" description="Helical" evidence="5">
    <location>
        <begin position="166"/>
        <end position="184"/>
    </location>
</feature>
<feature type="domain" description="Signal transduction histidine kinase subgroup 3 dimerisation and phosphoacceptor" evidence="6">
    <location>
        <begin position="246"/>
        <end position="305"/>
    </location>
</feature>
<evidence type="ECO:0000259" key="6">
    <source>
        <dbReference type="Pfam" id="PF07730"/>
    </source>
</evidence>
<keyword evidence="3" id="KW-0902">Two-component regulatory system</keyword>
<dbReference type="Gene3D" id="3.30.565.10">
    <property type="entry name" value="Histidine kinase-like ATPase, C-terminal domain"/>
    <property type="match status" value="1"/>
</dbReference>
<organism evidence="7 8">
    <name type="scientific">Citricoccus zhacaiensis</name>
    <dbReference type="NCBI Taxonomy" id="489142"/>
    <lineage>
        <taxon>Bacteria</taxon>
        <taxon>Bacillati</taxon>
        <taxon>Actinomycetota</taxon>
        <taxon>Actinomycetes</taxon>
        <taxon>Micrococcales</taxon>
        <taxon>Micrococcaceae</taxon>
        <taxon>Citricoccus</taxon>
    </lineage>
</organism>
<evidence type="ECO:0000313" key="8">
    <source>
        <dbReference type="Proteomes" id="UP000642509"/>
    </source>
</evidence>
<feature type="transmembrane region" description="Helical" evidence="5">
    <location>
        <begin position="59"/>
        <end position="80"/>
    </location>
</feature>
<dbReference type="InterPro" id="IPR050482">
    <property type="entry name" value="Sensor_HK_TwoCompSys"/>
</dbReference>
<reference evidence="8" key="1">
    <citation type="journal article" date="2019" name="Int. J. Syst. Evol. Microbiol.">
        <title>The Global Catalogue of Microorganisms (GCM) 10K type strain sequencing project: providing services to taxonomists for standard genome sequencing and annotation.</title>
        <authorList>
            <consortium name="The Broad Institute Genomics Platform"/>
            <consortium name="The Broad Institute Genome Sequencing Center for Infectious Disease"/>
            <person name="Wu L."/>
            <person name="Ma J."/>
        </authorList>
    </citation>
    <scope>NUCLEOTIDE SEQUENCE [LARGE SCALE GENOMIC DNA]</scope>
    <source>
        <strain evidence="8">CGMCC 1.7064</strain>
    </source>
</reference>
<accession>A0ABQ2LPE4</accession>
<feature type="compositionally biased region" description="Basic and acidic residues" evidence="4">
    <location>
        <begin position="86"/>
        <end position="95"/>
    </location>
</feature>
<feature type="transmembrane region" description="Helical" evidence="5">
    <location>
        <begin position="21"/>
        <end position="47"/>
    </location>
</feature>
<keyword evidence="8" id="KW-1185">Reference proteome</keyword>
<name>A0ABQ2LPE4_9MICC</name>
<keyword evidence="5" id="KW-0812">Transmembrane</keyword>
<feature type="transmembrane region" description="Helical" evidence="5">
    <location>
        <begin position="117"/>
        <end position="137"/>
    </location>
</feature>
<dbReference type="InterPro" id="IPR036890">
    <property type="entry name" value="HATPase_C_sf"/>
</dbReference>
<keyword evidence="5" id="KW-0472">Membrane</keyword>
<dbReference type="Proteomes" id="UP000642509">
    <property type="component" value="Unassembled WGS sequence"/>
</dbReference>